<feature type="signal peptide" evidence="8">
    <location>
        <begin position="1"/>
        <end position="22"/>
    </location>
</feature>
<evidence type="ECO:0000256" key="7">
    <source>
        <dbReference type="ARBA" id="ARBA00023237"/>
    </source>
</evidence>
<keyword evidence="10" id="KW-1185">Reference proteome</keyword>
<keyword evidence="3" id="KW-1134">Transmembrane beta strand</keyword>
<comment type="similarity">
    <text evidence="2">Belongs to the OmpP1/FadL family.</text>
</comment>
<dbReference type="KEGG" id="mya:MORIYA_1659"/>
<dbReference type="InterPro" id="IPR005017">
    <property type="entry name" value="OMPP1/FadL/TodX"/>
</dbReference>
<evidence type="ECO:0000313" key="9">
    <source>
        <dbReference type="EMBL" id="SQD78137.1"/>
    </source>
</evidence>
<protein>
    <submittedName>
        <fullName evidence="9">47 kDa outer membrane protein</fullName>
    </submittedName>
</protein>
<evidence type="ECO:0000256" key="1">
    <source>
        <dbReference type="ARBA" id="ARBA00004571"/>
    </source>
</evidence>
<evidence type="ECO:0000256" key="4">
    <source>
        <dbReference type="ARBA" id="ARBA00022692"/>
    </source>
</evidence>
<dbReference type="Proteomes" id="UP000250163">
    <property type="component" value="Chromosome MORIYA"/>
</dbReference>
<proteinExistence type="inferred from homology"/>
<reference evidence="10" key="1">
    <citation type="submission" date="2018-05" db="EMBL/GenBank/DDBJ databases">
        <authorList>
            <person name="Cea G.-C."/>
            <person name="William W."/>
        </authorList>
    </citation>
    <scope>NUCLEOTIDE SEQUENCE [LARGE SCALE GENOMIC DNA]</scope>
    <source>
        <strain evidence="10">DB21MT 5</strain>
    </source>
</reference>
<dbReference type="AlphaFoldDB" id="A0A330LM80"/>
<keyword evidence="7" id="KW-0998">Cell outer membrane</keyword>
<feature type="chain" id="PRO_5016357870" evidence="8">
    <location>
        <begin position="23"/>
        <end position="416"/>
    </location>
</feature>
<dbReference type="OrthoDB" id="19849at2"/>
<evidence type="ECO:0000256" key="6">
    <source>
        <dbReference type="ARBA" id="ARBA00023136"/>
    </source>
</evidence>
<dbReference type="Pfam" id="PF03349">
    <property type="entry name" value="Toluene_X"/>
    <property type="match status" value="1"/>
</dbReference>
<keyword evidence="4" id="KW-0812">Transmembrane</keyword>
<accession>A0A330LM80</accession>
<organism evidence="9 10">
    <name type="scientific">Moritella yayanosii</name>
    <dbReference type="NCBI Taxonomy" id="69539"/>
    <lineage>
        <taxon>Bacteria</taxon>
        <taxon>Pseudomonadati</taxon>
        <taxon>Pseudomonadota</taxon>
        <taxon>Gammaproteobacteria</taxon>
        <taxon>Alteromonadales</taxon>
        <taxon>Moritellaceae</taxon>
        <taxon>Moritella</taxon>
    </lineage>
</organism>
<name>A0A330LM80_9GAMM</name>
<keyword evidence="6" id="KW-0472">Membrane</keyword>
<evidence type="ECO:0000256" key="2">
    <source>
        <dbReference type="ARBA" id="ARBA00008163"/>
    </source>
</evidence>
<keyword evidence="5 8" id="KW-0732">Signal</keyword>
<evidence type="ECO:0000256" key="8">
    <source>
        <dbReference type="SAM" id="SignalP"/>
    </source>
</evidence>
<dbReference type="GO" id="GO:0015483">
    <property type="term" value="F:long-chain fatty acid transporting porin activity"/>
    <property type="evidence" value="ECO:0007669"/>
    <property type="project" value="TreeGrafter"/>
</dbReference>
<evidence type="ECO:0000313" key="10">
    <source>
        <dbReference type="Proteomes" id="UP000250163"/>
    </source>
</evidence>
<dbReference type="SUPFAM" id="SSF56935">
    <property type="entry name" value="Porins"/>
    <property type="match status" value="1"/>
</dbReference>
<dbReference type="RefSeq" id="WP_112714113.1">
    <property type="nucleotide sequence ID" value="NZ_LS483250.1"/>
</dbReference>
<comment type="subcellular location">
    <subcellularLocation>
        <location evidence="1">Cell outer membrane</location>
        <topology evidence="1">Multi-pass membrane protein</topology>
    </subcellularLocation>
</comment>
<gene>
    <name evidence="9" type="ORF">MORIYA_1659</name>
</gene>
<evidence type="ECO:0000256" key="5">
    <source>
        <dbReference type="ARBA" id="ARBA00022729"/>
    </source>
</evidence>
<dbReference type="GO" id="GO:0009279">
    <property type="term" value="C:cell outer membrane"/>
    <property type="evidence" value="ECO:0007669"/>
    <property type="project" value="UniProtKB-SubCell"/>
</dbReference>
<dbReference type="Gene3D" id="2.40.160.60">
    <property type="entry name" value="Outer membrane protein transport protein (OMPP1/FadL/TodX)"/>
    <property type="match status" value="1"/>
</dbReference>
<sequence length="416" mass="45239">MSKLKKTTLATALLLVTAQSSAAGFQVSEHSASGLGRAFAGEAAVADNASVIARNPAAMSRFKQAELSFVGSYIAANADITGVNDPIKSTPSRLDSNDIINDAFVPAMYYIQPINETWAVGLAMFSGYGMVSEHEGDYAVGAGAGTTDLLTFNINPSVSFKATDELSLGLGVSAVYAKATLERNLGDLTSVYGRSASDQLFLLEGDAWDYGWNVGALYEFSDNNRIGLAYRSQVDVEFEGDFTGVTSRGKKISTTLAIPLPATAEISGYHKVTPKIALTYSALWTQWSKFTELEAYSDQCTFTTTPTECFKKEEHYDDNIRYSVGAEFYVGNTTLRAGFAFDEQAGETTLSIPDTDRYWYTMGATYELDQTLSFDFALAYVFTKEIKFEESTGPFTYEFAGQGDAIIASAQVNYRF</sequence>
<evidence type="ECO:0000256" key="3">
    <source>
        <dbReference type="ARBA" id="ARBA00022452"/>
    </source>
</evidence>
<dbReference type="PANTHER" id="PTHR35093:SF3">
    <property type="entry name" value="LONG-CHAIN FATTY ACID TRANSPORT PROTEIN"/>
    <property type="match status" value="1"/>
</dbReference>
<dbReference type="EMBL" id="LS483250">
    <property type="protein sequence ID" value="SQD78137.1"/>
    <property type="molecule type" value="Genomic_DNA"/>
</dbReference>
<dbReference type="PANTHER" id="PTHR35093">
    <property type="entry name" value="OUTER MEMBRANE PROTEIN NMB0088-RELATED"/>
    <property type="match status" value="1"/>
</dbReference>